<dbReference type="InterPro" id="IPR016024">
    <property type="entry name" value="ARM-type_fold"/>
</dbReference>
<feature type="compositionally biased region" description="Low complexity" evidence="3">
    <location>
        <begin position="815"/>
        <end position="830"/>
    </location>
</feature>
<evidence type="ECO:0000256" key="1">
    <source>
        <dbReference type="ARBA" id="ARBA00004123"/>
    </source>
</evidence>
<evidence type="ECO:0000256" key="3">
    <source>
        <dbReference type="SAM" id="MobiDB-lite"/>
    </source>
</evidence>
<protein>
    <submittedName>
        <fullName evidence="6">Uncharacterized protein</fullName>
    </submittedName>
</protein>
<feature type="compositionally biased region" description="Low complexity" evidence="3">
    <location>
        <begin position="909"/>
        <end position="939"/>
    </location>
</feature>
<name>A0A383VVY9_TETOB</name>
<dbReference type="Pfam" id="PF22972">
    <property type="entry name" value="EVH1_PP4R3"/>
    <property type="match status" value="1"/>
</dbReference>
<feature type="compositionally biased region" description="Polar residues" evidence="3">
    <location>
        <begin position="1028"/>
        <end position="1037"/>
    </location>
</feature>
<feature type="compositionally biased region" description="Low complexity" evidence="3">
    <location>
        <begin position="870"/>
        <end position="901"/>
    </location>
</feature>
<feature type="compositionally biased region" description="Low complexity" evidence="3">
    <location>
        <begin position="1007"/>
        <end position="1027"/>
    </location>
</feature>
<feature type="domain" description="Serine/threonine-protein phosphatase 4 regulatory subunit 3-like central" evidence="4">
    <location>
        <begin position="131"/>
        <end position="591"/>
    </location>
</feature>
<feature type="compositionally biased region" description="Gly residues" evidence="3">
    <location>
        <begin position="798"/>
        <end position="814"/>
    </location>
</feature>
<dbReference type="Pfam" id="PF04802">
    <property type="entry name" value="PP4R3"/>
    <property type="match status" value="2"/>
</dbReference>
<evidence type="ECO:0000256" key="2">
    <source>
        <dbReference type="ARBA" id="ARBA00023242"/>
    </source>
</evidence>
<dbReference type="GO" id="GO:0072542">
    <property type="term" value="F:protein phosphatase activator activity"/>
    <property type="evidence" value="ECO:0007669"/>
    <property type="project" value="TreeGrafter"/>
</dbReference>
<feature type="compositionally biased region" description="Acidic residues" evidence="3">
    <location>
        <begin position="737"/>
        <end position="752"/>
    </location>
</feature>
<dbReference type="Gene3D" id="2.30.29.30">
    <property type="entry name" value="Pleckstrin-homology domain (PH domain)/Phosphotyrosine-binding domain (PTB)"/>
    <property type="match status" value="1"/>
</dbReference>
<feature type="compositionally biased region" description="Low complexity" evidence="3">
    <location>
        <begin position="978"/>
        <end position="996"/>
    </location>
</feature>
<accession>A0A383VVY9</accession>
<feature type="region of interest" description="Disordered" evidence="3">
    <location>
        <begin position="703"/>
        <end position="763"/>
    </location>
</feature>
<dbReference type="STRING" id="3088.A0A383VVY9"/>
<dbReference type="EMBL" id="FNXT01000942">
    <property type="protein sequence ID" value="SZX69647.1"/>
    <property type="molecule type" value="Genomic_DNA"/>
</dbReference>
<proteinExistence type="predicted"/>
<dbReference type="SUPFAM" id="SSF48371">
    <property type="entry name" value="ARM repeat"/>
    <property type="match status" value="1"/>
</dbReference>
<keyword evidence="7" id="KW-1185">Reference proteome</keyword>
<dbReference type="GO" id="GO:0030289">
    <property type="term" value="C:protein phosphatase 4 complex"/>
    <property type="evidence" value="ECO:0007669"/>
    <property type="project" value="TreeGrafter"/>
</dbReference>
<evidence type="ECO:0000313" key="7">
    <source>
        <dbReference type="Proteomes" id="UP000256970"/>
    </source>
</evidence>
<sequence>MEFANHASNSVGLVVIGEETQKMLMVHRILHEDIYNRQDETIITWTDPDIGTDVALSFQEGQGCNAIWQHIVRVQTDADPKHPDHRRRVIDEFDGPVGHLDGDYLHHDVADMAGAGHVELPAAEMANLEEIAKVLAHVPPMQRERVAQLLMMPNYLRKLLDIFRQCEDLEDLPSLHHMFRLMRSIIMLNDTQLLDELLKEEHVMGVIGCLEYDPDLQTPQQHRNFLQTAVVFKEVVPITSQEVLGKIHQTYRIQYLKDVILPRSLDDATYGTLSSLMLFNNVDVVLGLYQDAKFLPALFEALKSRAPGEPDWDDLVAFLQEFCSLAKHLQLLQRQNLWNKMTQLGMFEVITRILQSSSAPVKLRATDILLSALAHDPSPLRSFLAAQPGHSLLDCLVKEFVGSEQSGLPEQIAELLKLLVDPETMEGALEKNDFMDVFYSSFIEKLIAPVGGSEPTAAAAAGTAAAGEASNSSSKPAAAAKPAGGGSSAAAPAAAGKAAGGSSSSSDVPASTIGLIVDLLCFCVQHHAFWAKYHVLRKNVVEKVLRLLRRKERWLVVAGVRFLRTCIGTKDDFYMRHLIKVSSVLHCINFFCVVLSHPFTALSFVTPAGTKDDFYMRHLIRNQLLDPVMAAFWDNGERYNLLNSAVLELVEFIRKENIKSLIEYLVEKFGDRFAEVTYVDTFKQLQLKWEQSKEAAAAAAGGGDAAAAGPEGSGPGVGGRLYSSRRRLRRDARDMDRDEEDYFSEDSVEEEGGAGGAAAAADRQESGAAATGAAAAAAGGSGDGTKLVIKGLFKPGSSSGGGAGGGGGRGGSGSGSRAAGDTAPAAAPAAEQSGLGLMLVPYGDDDEEEDEPAAAEPPAKSMKGLDGSRQQYGGASPQQQQQQQGAAAGSAAKGQQQQSQKQQHHAADSMGNGSAGSSSQQQQQSPGKQKDAGQQQQHSPGGGGQQRQQQQASPKNKSAAEGVHRAAVGAAAGVDMSPAAAAVAAADAADDTAAGKHGAGDGTPPSKAAKQAAKKLAQVEQQPQQQPNSASSMDVAA</sequence>
<comment type="subcellular location">
    <subcellularLocation>
        <location evidence="1">Nucleus</location>
    </subcellularLocation>
</comment>
<organism evidence="6 7">
    <name type="scientific">Tetradesmus obliquus</name>
    <name type="common">Green alga</name>
    <name type="synonym">Acutodesmus obliquus</name>
    <dbReference type="NCBI Taxonomy" id="3088"/>
    <lineage>
        <taxon>Eukaryota</taxon>
        <taxon>Viridiplantae</taxon>
        <taxon>Chlorophyta</taxon>
        <taxon>core chlorophytes</taxon>
        <taxon>Chlorophyceae</taxon>
        <taxon>CS clade</taxon>
        <taxon>Sphaeropleales</taxon>
        <taxon>Scenedesmaceae</taxon>
        <taxon>Tetradesmus</taxon>
    </lineage>
</organism>
<gene>
    <name evidence="6" type="ORF">BQ4739_LOCUS9941</name>
</gene>
<dbReference type="InterPro" id="IPR055236">
    <property type="entry name" value="EVH1_PP4R3"/>
</dbReference>
<dbReference type="AlphaFoldDB" id="A0A383VVY9"/>
<keyword evidence="2" id="KW-0539">Nucleus</keyword>
<dbReference type="InterPro" id="IPR051137">
    <property type="entry name" value="PP4R3-like"/>
</dbReference>
<feature type="region of interest" description="Disordered" evidence="3">
    <location>
        <begin position="776"/>
        <end position="964"/>
    </location>
</feature>
<dbReference type="InterPro" id="IPR011993">
    <property type="entry name" value="PH-like_dom_sf"/>
</dbReference>
<reference evidence="6 7" key="1">
    <citation type="submission" date="2016-10" db="EMBL/GenBank/DDBJ databases">
        <authorList>
            <person name="Cai Z."/>
        </authorList>
    </citation>
    <scope>NUCLEOTIDE SEQUENCE [LARGE SCALE GENOMIC DNA]</scope>
</reference>
<feature type="domain" description="PP4R3 EVH1-like" evidence="5">
    <location>
        <begin position="17"/>
        <end position="76"/>
    </location>
</feature>
<dbReference type="GO" id="GO:0005654">
    <property type="term" value="C:nucleoplasm"/>
    <property type="evidence" value="ECO:0007669"/>
    <property type="project" value="TreeGrafter"/>
</dbReference>
<dbReference type="PANTHER" id="PTHR23318">
    <property type="entry name" value="ATP SYNTHASE GAMMA-RELATED"/>
    <property type="match status" value="1"/>
</dbReference>
<dbReference type="Proteomes" id="UP000256970">
    <property type="component" value="Unassembled WGS sequence"/>
</dbReference>
<evidence type="ECO:0000313" key="6">
    <source>
        <dbReference type="EMBL" id="SZX69647.1"/>
    </source>
</evidence>
<feature type="compositionally biased region" description="Acidic residues" evidence="3">
    <location>
        <begin position="843"/>
        <end position="853"/>
    </location>
</feature>
<dbReference type="InterPro" id="IPR006887">
    <property type="entry name" value="P4R3-like_central_dom"/>
</dbReference>
<feature type="domain" description="Serine/threonine-protein phosphatase 4 regulatory subunit 3-like central" evidence="4">
    <location>
        <begin position="609"/>
        <end position="691"/>
    </location>
</feature>
<dbReference type="PANTHER" id="PTHR23318:SF0">
    <property type="entry name" value="SERINE_THREONINE-PROTEIN PHOSPHATASE 4 REGULATORY SUBUNIT 3"/>
    <property type="match status" value="1"/>
</dbReference>
<evidence type="ECO:0000259" key="4">
    <source>
        <dbReference type="Pfam" id="PF04802"/>
    </source>
</evidence>
<feature type="region of interest" description="Disordered" evidence="3">
    <location>
        <begin position="978"/>
        <end position="1037"/>
    </location>
</feature>
<evidence type="ECO:0000259" key="5">
    <source>
        <dbReference type="Pfam" id="PF22972"/>
    </source>
</evidence>